<dbReference type="AlphaFoldDB" id="A0A6I6E6N5"/>
<dbReference type="PANTHER" id="PTHR33360:SF2">
    <property type="entry name" value="TRANSPOSASE FOR INSERTION SEQUENCE ELEMENT IS200"/>
    <property type="match status" value="1"/>
</dbReference>
<evidence type="ECO:0000313" key="3">
    <source>
        <dbReference type="Proteomes" id="UP000426424"/>
    </source>
</evidence>
<dbReference type="PANTHER" id="PTHR33360">
    <property type="entry name" value="TRANSPOSASE FOR INSERTION SEQUENCE ELEMENT IS200"/>
    <property type="match status" value="1"/>
</dbReference>
<accession>A0A6I6E6N5</accession>
<dbReference type="GO" id="GO:0003677">
    <property type="term" value="F:DNA binding"/>
    <property type="evidence" value="ECO:0007669"/>
    <property type="project" value="InterPro"/>
</dbReference>
<dbReference type="SMART" id="SM01321">
    <property type="entry name" value="Y1_Tnp"/>
    <property type="match status" value="1"/>
</dbReference>
<dbReference type="KEGG" id="ttp:E6P07_04540"/>
<dbReference type="GO" id="GO:0006313">
    <property type="term" value="P:DNA transposition"/>
    <property type="evidence" value="ECO:0007669"/>
    <property type="project" value="InterPro"/>
</dbReference>
<proteinExistence type="predicted"/>
<dbReference type="EMBL" id="CP039268">
    <property type="protein sequence ID" value="QGU32323.1"/>
    <property type="molecule type" value="Genomic_DNA"/>
</dbReference>
<dbReference type="GO" id="GO:0004803">
    <property type="term" value="F:transposase activity"/>
    <property type="evidence" value="ECO:0007669"/>
    <property type="project" value="InterPro"/>
</dbReference>
<gene>
    <name evidence="2" type="primary">tnpA</name>
    <name evidence="2" type="ORF">E6P07_04540</name>
</gene>
<dbReference type="NCBIfam" id="NF033573">
    <property type="entry name" value="transpos_IS200"/>
    <property type="match status" value="1"/>
</dbReference>
<dbReference type="InterPro" id="IPR002686">
    <property type="entry name" value="Transposase_17"/>
</dbReference>
<dbReference type="InterPro" id="IPR036515">
    <property type="entry name" value="Transposase_17_sf"/>
</dbReference>
<protein>
    <submittedName>
        <fullName evidence="2">IS200/IS605 family transposase</fullName>
    </submittedName>
</protein>
<organism evidence="2 3">
    <name type="scientific">Thermochromatium tepidum ATCC 43061</name>
    <dbReference type="NCBI Taxonomy" id="316276"/>
    <lineage>
        <taxon>Bacteria</taxon>
        <taxon>Pseudomonadati</taxon>
        <taxon>Pseudomonadota</taxon>
        <taxon>Gammaproteobacteria</taxon>
        <taxon>Chromatiales</taxon>
        <taxon>Chromatiaceae</taxon>
        <taxon>Thermochromatium</taxon>
    </lineage>
</organism>
<dbReference type="Gene3D" id="3.30.70.1290">
    <property type="entry name" value="Transposase IS200-like"/>
    <property type="match status" value="1"/>
</dbReference>
<evidence type="ECO:0000259" key="1">
    <source>
        <dbReference type="SMART" id="SM01321"/>
    </source>
</evidence>
<feature type="domain" description="Transposase IS200-like" evidence="1">
    <location>
        <begin position="11"/>
        <end position="130"/>
    </location>
</feature>
<dbReference type="Pfam" id="PF01797">
    <property type="entry name" value="Y1_Tnp"/>
    <property type="match status" value="1"/>
</dbReference>
<reference evidence="2 3" key="1">
    <citation type="submission" date="2019-12" db="EMBL/GenBank/DDBJ databases">
        <title>The complete genome of the thermophilic, anoxygenic phototrophic gammaproteobacterium Thermochromatium tepidum.</title>
        <authorList>
            <person name="Sattley W.M."/>
            <person name="Swingley W.D."/>
            <person name="Burchell B.M."/>
            <person name="Gurbani S.A."/>
            <person name="Kujawa C.M."/>
            <person name="Nuccio D.A."/>
            <person name="Schladweiler J."/>
            <person name="Shaffer K.N."/>
            <person name="Stokes L.M."/>
            <person name="Touchman J.W."/>
            <person name="Blankenship R.E."/>
            <person name="Madigan M.T."/>
        </authorList>
    </citation>
    <scope>NUCLEOTIDE SEQUENCE [LARGE SCALE GENOMIC DNA]</scope>
    <source>
        <strain evidence="2 3">ATCC 43061</strain>
    </source>
</reference>
<dbReference type="Proteomes" id="UP000426424">
    <property type="component" value="Chromosome"/>
</dbReference>
<sequence length="137" mass="15693">MVDIVTNRNCVYQTAYHVIWCPKYRRDVLTGLVAEEMGAMLDAICAERGWPVISKEIQPDHVHLFVSIPPALAVADAVKILKGTTARKLFQRFPWLKNRLLDGHLWSPSYYVGTAGNVSAETIRRYIERSEHVTKRR</sequence>
<name>A0A6I6E6N5_THETI</name>
<keyword evidence="3" id="KW-1185">Reference proteome</keyword>
<dbReference type="OrthoDB" id="9798161at2"/>
<evidence type="ECO:0000313" key="2">
    <source>
        <dbReference type="EMBL" id="QGU32323.1"/>
    </source>
</evidence>
<dbReference type="SUPFAM" id="SSF143422">
    <property type="entry name" value="Transposase IS200-like"/>
    <property type="match status" value="1"/>
</dbReference>